<dbReference type="InterPro" id="IPR028082">
    <property type="entry name" value="Peripla_BP_I"/>
</dbReference>
<dbReference type="PANTHER" id="PTHR30146:SF109">
    <property type="entry name" value="HTH-TYPE TRANSCRIPTIONAL REGULATOR GALS"/>
    <property type="match status" value="1"/>
</dbReference>
<dbReference type="SMART" id="SM00354">
    <property type="entry name" value="HTH_LACI"/>
    <property type="match status" value="1"/>
</dbReference>
<keyword evidence="1" id="KW-0805">Transcription regulation</keyword>
<evidence type="ECO:0000256" key="3">
    <source>
        <dbReference type="ARBA" id="ARBA00023163"/>
    </source>
</evidence>
<evidence type="ECO:0000259" key="4">
    <source>
        <dbReference type="PROSITE" id="PS50932"/>
    </source>
</evidence>
<evidence type="ECO:0000256" key="1">
    <source>
        <dbReference type="ARBA" id="ARBA00023015"/>
    </source>
</evidence>
<comment type="caution">
    <text evidence="5">The sequence shown here is derived from an EMBL/GenBank/DDBJ whole genome shotgun (WGS) entry which is preliminary data.</text>
</comment>
<dbReference type="CDD" id="cd01392">
    <property type="entry name" value="HTH_LacI"/>
    <property type="match status" value="1"/>
</dbReference>
<keyword evidence="3" id="KW-0804">Transcription</keyword>
<dbReference type="RefSeq" id="WP_135476905.1">
    <property type="nucleotide sequence ID" value="NZ_SIJK02000004.1"/>
</dbReference>
<organism evidence="5 6">
    <name type="scientific">Candidatus Chloroploca mongolica</name>
    <dbReference type="NCBI Taxonomy" id="2528176"/>
    <lineage>
        <taxon>Bacteria</taxon>
        <taxon>Bacillati</taxon>
        <taxon>Chloroflexota</taxon>
        <taxon>Chloroflexia</taxon>
        <taxon>Chloroflexales</taxon>
        <taxon>Chloroflexineae</taxon>
        <taxon>Oscillochloridaceae</taxon>
        <taxon>Candidatus Chloroploca</taxon>
    </lineage>
</organism>
<accession>A0ABS4D5Z1</accession>
<dbReference type="PANTHER" id="PTHR30146">
    <property type="entry name" value="LACI-RELATED TRANSCRIPTIONAL REPRESSOR"/>
    <property type="match status" value="1"/>
</dbReference>
<feature type="domain" description="HTH lacI-type" evidence="4">
    <location>
        <begin position="3"/>
        <end position="57"/>
    </location>
</feature>
<dbReference type="InterPro" id="IPR000843">
    <property type="entry name" value="HTH_LacI"/>
</dbReference>
<dbReference type="InterPro" id="IPR046335">
    <property type="entry name" value="LacI/GalR-like_sensor"/>
</dbReference>
<proteinExistence type="predicted"/>
<gene>
    <name evidence="5" type="ORF">EYB53_003925</name>
</gene>
<evidence type="ECO:0000256" key="2">
    <source>
        <dbReference type="ARBA" id="ARBA00023125"/>
    </source>
</evidence>
<evidence type="ECO:0000313" key="5">
    <source>
        <dbReference type="EMBL" id="MBP1464852.1"/>
    </source>
</evidence>
<dbReference type="Gene3D" id="1.10.260.40">
    <property type="entry name" value="lambda repressor-like DNA-binding domains"/>
    <property type="match status" value="1"/>
</dbReference>
<dbReference type="CDD" id="cd06267">
    <property type="entry name" value="PBP1_LacI_sugar_binding-like"/>
    <property type="match status" value="1"/>
</dbReference>
<dbReference type="EMBL" id="SIJK02000004">
    <property type="protein sequence ID" value="MBP1464852.1"/>
    <property type="molecule type" value="Genomic_DNA"/>
</dbReference>
<dbReference type="Pfam" id="PF13377">
    <property type="entry name" value="Peripla_BP_3"/>
    <property type="match status" value="1"/>
</dbReference>
<dbReference type="PRINTS" id="PR00036">
    <property type="entry name" value="HTHLACI"/>
</dbReference>
<keyword evidence="2 5" id="KW-0238">DNA-binding</keyword>
<dbReference type="SUPFAM" id="SSF53822">
    <property type="entry name" value="Periplasmic binding protein-like I"/>
    <property type="match status" value="1"/>
</dbReference>
<dbReference type="PROSITE" id="PS50932">
    <property type="entry name" value="HTH_LACI_2"/>
    <property type="match status" value="1"/>
</dbReference>
<dbReference type="Gene3D" id="3.40.50.2300">
    <property type="match status" value="2"/>
</dbReference>
<protein>
    <submittedName>
        <fullName evidence="5">LacI family DNA-binding transcriptional regulator</fullName>
    </submittedName>
</protein>
<dbReference type="Pfam" id="PF00356">
    <property type="entry name" value="LacI"/>
    <property type="match status" value="1"/>
</dbReference>
<dbReference type="Proteomes" id="UP001193081">
    <property type="component" value="Unassembled WGS sequence"/>
</dbReference>
<name>A0ABS4D5Z1_9CHLR</name>
<evidence type="ECO:0000313" key="6">
    <source>
        <dbReference type="Proteomes" id="UP001193081"/>
    </source>
</evidence>
<dbReference type="PROSITE" id="PS00356">
    <property type="entry name" value="HTH_LACI_1"/>
    <property type="match status" value="1"/>
</dbReference>
<dbReference type="InterPro" id="IPR010982">
    <property type="entry name" value="Lambda_DNA-bd_dom_sf"/>
</dbReference>
<dbReference type="SUPFAM" id="SSF47413">
    <property type="entry name" value="lambda repressor-like DNA-binding domains"/>
    <property type="match status" value="1"/>
</dbReference>
<sequence length="337" mass="36536">MAATIRDVARVAGVGLGTVSRVINNSPLVSQATRQRVLDVIAELRYNPSQIARSFSLGKTLTVATIAPFFTRPSVVERLRGIEAALASGGYALVVFNVETPTRRDSCLRDVPRSQRADGLLIISLAPQPDEVLALQETGLPVVLIDAYADSLPGVTIDDVAGGALATEYLIALGHRRIGFIGDLIADEMSFNFTSSRHRLEGYQQALVAAGIPPRDEYQQHGLHGRYEARVLARDLLELPEPPTAIFAASDTQAMGVLEAARDLELAVPDQLSVIGFDDIDVAEYLGLTTIRQLLFESGERGVELLLKRMANPSAKLEREYLPIELIARGTTRRIAG</sequence>
<dbReference type="GO" id="GO:0003677">
    <property type="term" value="F:DNA binding"/>
    <property type="evidence" value="ECO:0007669"/>
    <property type="project" value="UniProtKB-KW"/>
</dbReference>
<keyword evidence="6" id="KW-1185">Reference proteome</keyword>
<reference evidence="5 6" key="1">
    <citation type="submission" date="2021-03" db="EMBL/GenBank/DDBJ databases">
        <authorList>
            <person name="Grouzdev D.S."/>
        </authorList>
    </citation>
    <scope>NUCLEOTIDE SEQUENCE [LARGE SCALE GENOMIC DNA]</scope>
    <source>
        <strain evidence="5 6">M50-1</strain>
    </source>
</reference>